<reference evidence="2" key="1">
    <citation type="submission" date="2023-01" db="EMBL/GenBank/DDBJ databases">
        <title>Genome assembly of the deep-sea coral Lophelia pertusa.</title>
        <authorList>
            <person name="Herrera S."/>
            <person name="Cordes E."/>
        </authorList>
    </citation>
    <scope>NUCLEOTIDE SEQUENCE</scope>
    <source>
        <strain evidence="2">USNM1676648</strain>
        <tissue evidence="2">Polyp</tissue>
    </source>
</reference>
<gene>
    <name evidence="2" type="ORF">OS493_008696</name>
    <name evidence="1" type="ORF">OS493_020470</name>
</gene>
<comment type="caution">
    <text evidence="2">The sequence shown here is derived from an EMBL/GenBank/DDBJ whole genome shotgun (WGS) entry which is preliminary data.</text>
</comment>
<keyword evidence="3" id="KW-1185">Reference proteome</keyword>
<evidence type="ECO:0000313" key="2">
    <source>
        <dbReference type="EMBL" id="KAJ7386559.1"/>
    </source>
</evidence>
<protein>
    <submittedName>
        <fullName evidence="2">Uncharacterized protein</fullName>
    </submittedName>
</protein>
<sequence>MFRVRQNMFLSYANFQCSQKHHCYELRRILDLKKHCCSFIKTERSQQTRNLTLFWISCPHLILENANKAATAHRKALGKWERKQGLDESDETDFSNKDE</sequence>
<organism evidence="2 3">
    <name type="scientific">Desmophyllum pertusum</name>
    <dbReference type="NCBI Taxonomy" id="174260"/>
    <lineage>
        <taxon>Eukaryota</taxon>
        <taxon>Metazoa</taxon>
        <taxon>Cnidaria</taxon>
        <taxon>Anthozoa</taxon>
        <taxon>Hexacorallia</taxon>
        <taxon>Scleractinia</taxon>
        <taxon>Caryophylliina</taxon>
        <taxon>Caryophylliidae</taxon>
        <taxon>Desmophyllum</taxon>
    </lineage>
</organism>
<proteinExistence type="predicted"/>
<dbReference type="EMBL" id="MU826362">
    <property type="protein sequence ID" value="KAJ7378868.1"/>
    <property type="molecule type" value="Genomic_DNA"/>
</dbReference>
<name>A0A9W9ZV72_9CNID</name>
<accession>A0A9W9ZV72</accession>
<evidence type="ECO:0000313" key="1">
    <source>
        <dbReference type="EMBL" id="KAJ7378868.1"/>
    </source>
</evidence>
<dbReference type="AlphaFoldDB" id="A0A9W9ZV72"/>
<dbReference type="Proteomes" id="UP001163046">
    <property type="component" value="Unassembled WGS sequence"/>
</dbReference>
<dbReference type="EMBL" id="MU825876">
    <property type="protein sequence ID" value="KAJ7386559.1"/>
    <property type="molecule type" value="Genomic_DNA"/>
</dbReference>
<evidence type="ECO:0000313" key="3">
    <source>
        <dbReference type="Proteomes" id="UP001163046"/>
    </source>
</evidence>